<evidence type="ECO:0000313" key="6">
    <source>
        <dbReference type="EMBL" id="KAJ7213892.1"/>
    </source>
</evidence>
<evidence type="ECO:0000256" key="3">
    <source>
        <dbReference type="ARBA" id="ARBA00022833"/>
    </source>
</evidence>
<protein>
    <recommendedName>
        <fullName evidence="5">MYND-type domain-containing protein</fullName>
    </recommendedName>
</protein>
<organism evidence="6 7">
    <name type="scientific">Mycena pura</name>
    <dbReference type="NCBI Taxonomy" id="153505"/>
    <lineage>
        <taxon>Eukaryota</taxon>
        <taxon>Fungi</taxon>
        <taxon>Dikarya</taxon>
        <taxon>Basidiomycota</taxon>
        <taxon>Agaricomycotina</taxon>
        <taxon>Agaricomycetes</taxon>
        <taxon>Agaricomycetidae</taxon>
        <taxon>Agaricales</taxon>
        <taxon>Marasmiineae</taxon>
        <taxon>Mycenaceae</taxon>
        <taxon>Mycena</taxon>
    </lineage>
</organism>
<keyword evidence="1" id="KW-0479">Metal-binding</keyword>
<dbReference type="Gene3D" id="6.10.140.2220">
    <property type="match status" value="1"/>
</dbReference>
<dbReference type="PROSITE" id="PS50865">
    <property type="entry name" value="ZF_MYND_2"/>
    <property type="match status" value="1"/>
</dbReference>
<dbReference type="GO" id="GO:0008270">
    <property type="term" value="F:zinc ion binding"/>
    <property type="evidence" value="ECO:0007669"/>
    <property type="project" value="UniProtKB-KW"/>
</dbReference>
<dbReference type="PROSITE" id="PS01360">
    <property type="entry name" value="ZF_MYND_1"/>
    <property type="match status" value="1"/>
</dbReference>
<reference evidence="6" key="1">
    <citation type="submission" date="2023-03" db="EMBL/GenBank/DDBJ databases">
        <title>Massive genome expansion in bonnet fungi (Mycena s.s.) driven by repeated elements and novel gene families across ecological guilds.</title>
        <authorList>
            <consortium name="Lawrence Berkeley National Laboratory"/>
            <person name="Harder C.B."/>
            <person name="Miyauchi S."/>
            <person name="Viragh M."/>
            <person name="Kuo A."/>
            <person name="Thoen E."/>
            <person name="Andreopoulos B."/>
            <person name="Lu D."/>
            <person name="Skrede I."/>
            <person name="Drula E."/>
            <person name="Henrissat B."/>
            <person name="Morin E."/>
            <person name="Kohler A."/>
            <person name="Barry K."/>
            <person name="LaButti K."/>
            <person name="Morin E."/>
            <person name="Salamov A."/>
            <person name="Lipzen A."/>
            <person name="Mereny Z."/>
            <person name="Hegedus B."/>
            <person name="Baldrian P."/>
            <person name="Stursova M."/>
            <person name="Weitz H."/>
            <person name="Taylor A."/>
            <person name="Grigoriev I.V."/>
            <person name="Nagy L.G."/>
            <person name="Martin F."/>
            <person name="Kauserud H."/>
        </authorList>
    </citation>
    <scope>NUCLEOTIDE SEQUENCE</scope>
    <source>
        <strain evidence="6">9144</strain>
    </source>
</reference>
<dbReference type="Pfam" id="PF01753">
    <property type="entry name" value="zf-MYND"/>
    <property type="match status" value="1"/>
</dbReference>
<evidence type="ECO:0000256" key="2">
    <source>
        <dbReference type="ARBA" id="ARBA00022771"/>
    </source>
</evidence>
<gene>
    <name evidence="6" type="ORF">GGX14DRAFT_444414</name>
</gene>
<accession>A0AAD6YCN8</accession>
<dbReference type="AlphaFoldDB" id="A0AAD6YCN8"/>
<dbReference type="Proteomes" id="UP001219525">
    <property type="component" value="Unassembled WGS sequence"/>
</dbReference>
<keyword evidence="2 4" id="KW-0863">Zinc-finger</keyword>
<dbReference type="InterPro" id="IPR002893">
    <property type="entry name" value="Znf_MYND"/>
</dbReference>
<name>A0AAD6YCN8_9AGAR</name>
<evidence type="ECO:0000259" key="5">
    <source>
        <dbReference type="PROSITE" id="PS50865"/>
    </source>
</evidence>
<sequence length="436" mass="49442">MDKTPTVAETRTVHLPLAKLEKCATCHSTESLRLCSACGERTYCSSKCQKEDWPKHKANCSKTDRIDLDRFYPFLACMADFAHLHPDKPLHPGAGHVILNAPNPGSRPVAFPDGSAANLVILGDPIDVQSSLMSPKWWPSAASDKVRGKMFRRIYREGYVLPIAMSICLALLSEIYTTTNSPGEKKRARLTYKSSPIADFGVVAGSADVTNQDKLAYWKISESEESYFSGQDPNDHYWMYFTTIRGETVLLDCAMFTFNMCMMIDAEPYLTPRMPHIPFAPALFRERNMASSTPELYVERTRASVLRNPDMHRAVAHSLSGYTKLEVDVVCQFMSRLARRELSDVEIDLTFKWNNTNSRLLAEILEQQAWKSWPAEPRLAIEKDPDEVIHDGTEDDEAWLKYLKKVKKSKKAGADKHALNAAFRKWEARNLKQQKP</sequence>
<dbReference type="SUPFAM" id="SSF144232">
    <property type="entry name" value="HIT/MYND zinc finger-like"/>
    <property type="match status" value="1"/>
</dbReference>
<keyword evidence="3" id="KW-0862">Zinc</keyword>
<comment type="caution">
    <text evidence="6">The sequence shown here is derived from an EMBL/GenBank/DDBJ whole genome shotgun (WGS) entry which is preliminary data.</text>
</comment>
<feature type="domain" description="MYND-type" evidence="5">
    <location>
        <begin position="23"/>
        <end position="60"/>
    </location>
</feature>
<dbReference type="EMBL" id="JARJCW010000020">
    <property type="protein sequence ID" value="KAJ7213892.1"/>
    <property type="molecule type" value="Genomic_DNA"/>
</dbReference>
<evidence type="ECO:0000256" key="1">
    <source>
        <dbReference type="ARBA" id="ARBA00022723"/>
    </source>
</evidence>
<keyword evidence="7" id="KW-1185">Reference proteome</keyword>
<proteinExistence type="predicted"/>
<evidence type="ECO:0000256" key="4">
    <source>
        <dbReference type="PROSITE-ProRule" id="PRU00134"/>
    </source>
</evidence>
<evidence type="ECO:0000313" key="7">
    <source>
        <dbReference type="Proteomes" id="UP001219525"/>
    </source>
</evidence>